<organism evidence="2 3">
    <name type="scientific">Ostreobium quekettii</name>
    <dbReference type="NCBI Taxonomy" id="121088"/>
    <lineage>
        <taxon>Eukaryota</taxon>
        <taxon>Viridiplantae</taxon>
        <taxon>Chlorophyta</taxon>
        <taxon>core chlorophytes</taxon>
        <taxon>Ulvophyceae</taxon>
        <taxon>TCBD clade</taxon>
        <taxon>Bryopsidales</taxon>
        <taxon>Ostreobineae</taxon>
        <taxon>Ostreobiaceae</taxon>
        <taxon>Ostreobium</taxon>
    </lineage>
</organism>
<gene>
    <name evidence="2" type="ORF">OSTQU699_LOCUS8141</name>
</gene>
<proteinExistence type="predicted"/>
<evidence type="ECO:0000259" key="1">
    <source>
        <dbReference type="Pfam" id="PF06544"/>
    </source>
</evidence>
<evidence type="ECO:0000313" key="2">
    <source>
        <dbReference type="EMBL" id="CAD7702784.1"/>
    </source>
</evidence>
<evidence type="ECO:0000313" key="3">
    <source>
        <dbReference type="Proteomes" id="UP000708148"/>
    </source>
</evidence>
<reference evidence="2" key="1">
    <citation type="submission" date="2020-12" db="EMBL/GenBank/DDBJ databases">
        <authorList>
            <person name="Iha C."/>
        </authorList>
    </citation>
    <scope>NUCLEOTIDE SEQUENCE</scope>
</reference>
<sequence length="127" mass="14520">MGVRVIWFHHIKSPTKRSHIVNWARELGLRGFSKPGYPGIVICEGSEEDVVEYVSRLRHLKWKAMQVRAETTTPLATPNDGEQPSDIWHFNDREFLELGENGLSELATLCREAGLEEMFLSALKISR</sequence>
<feature type="domain" description="Small nuclear ribonucleoprotein Prp3 C-terminal" evidence="1">
    <location>
        <begin position="4"/>
        <end position="71"/>
    </location>
</feature>
<accession>A0A8S1J618</accession>
<dbReference type="AlphaFoldDB" id="A0A8S1J618"/>
<dbReference type="InterPro" id="IPR017359">
    <property type="entry name" value="Phi-like"/>
</dbReference>
<dbReference type="CDD" id="cd24163">
    <property type="entry name" value="RWDD2_C"/>
    <property type="match status" value="1"/>
</dbReference>
<dbReference type="OrthoDB" id="432412at2759"/>
<keyword evidence="3" id="KW-1185">Reference proteome</keyword>
<dbReference type="InterPro" id="IPR010541">
    <property type="entry name" value="Prp3_C"/>
</dbReference>
<dbReference type="PANTHER" id="PTHR15955:SF8">
    <property type="entry name" value="RWD DOMAIN-CONTAINING PROTEIN 2B-RELATED"/>
    <property type="match status" value="1"/>
</dbReference>
<protein>
    <recommendedName>
        <fullName evidence="1">Small nuclear ribonucleoprotein Prp3 C-terminal domain-containing protein</fullName>
    </recommendedName>
</protein>
<dbReference type="EMBL" id="CAJHUC010001947">
    <property type="protein sequence ID" value="CAD7702784.1"/>
    <property type="molecule type" value="Genomic_DNA"/>
</dbReference>
<dbReference type="InterPro" id="IPR059181">
    <property type="entry name" value="RWDD2A-B_C"/>
</dbReference>
<name>A0A8S1J618_9CHLO</name>
<comment type="caution">
    <text evidence="2">The sequence shown here is derived from an EMBL/GenBank/DDBJ whole genome shotgun (WGS) entry which is preliminary data.</text>
</comment>
<dbReference type="Pfam" id="PF06544">
    <property type="entry name" value="Prp3_C"/>
    <property type="match status" value="1"/>
</dbReference>
<dbReference type="PANTHER" id="PTHR15955">
    <property type="entry name" value="RWD DOMAIN CONTAINING PROTEIN 2"/>
    <property type="match status" value="1"/>
</dbReference>
<dbReference type="Proteomes" id="UP000708148">
    <property type="component" value="Unassembled WGS sequence"/>
</dbReference>